<gene>
    <name evidence="4" type="ORF">D9619_003598</name>
</gene>
<dbReference type="AlphaFoldDB" id="A0A8H5AW59"/>
<accession>A0A8H5AW59</accession>
<protein>
    <submittedName>
        <fullName evidence="4">Uncharacterized protein</fullName>
    </submittedName>
</protein>
<feature type="domain" description="DUF4246" evidence="2">
    <location>
        <begin position="96"/>
        <end position="528"/>
    </location>
</feature>
<dbReference type="InterPro" id="IPR025340">
    <property type="entry name" value="DUF4246"/>
</dbReference>
<feature type="region of interest" description="Disordered" evidence="1">
    <location>
        <begin position="298"/>
        <end position="328"/>
    </location>
</feature>
<dbReference type="Pfam" id="PF14033">
    <property type="entry name" value="DUF4246"/>
    <property type="match status" value="1"/>
</dbReference>
<evidence type="ECO:0000313" key="5">
    <source>
        <dbReference type="Proteomes" id="UP000567179"/>
    </source>
</evidence>
<dbReference type="Pfam" id="PF21666">
    <property type="entry name" value="DUF4246_N"/>
    <property type="match status" value="1"/>
</dbReference>
<dbReference type="EMBL" id="JAACJJ010000056">
    <property type="protein sequence ID" value="KAF5311821.1"/>
    <property type="molecule type" value="Genomic_DNA"/>
</dbReference>
<dbReference type="InterPro" id="IPR049192">
    <property type="entry name" value="DUF4246_C"/>
</dbReference>
<reference evidence="4 5" key="1">
    <citation type="journal article" date="2020" name="ISME J.">
        <title>Uncovering the hidden diversity of litter-decomposition mechanisms in mushroom-forming fungi.</title>
        <authorList>
            <person name="Floudas D."/>
            <person name="Bentzer J."/>
            <person name="Ahren D."/>
            <person name="Johansson T."/>
            <person name="Persson P."/>
            <person name="Tunlid A."/>
        </authorList>
    </citation>
    <scope>NUCLEOTIDE SEQUENCE [LARGE SCALE GENOMIC DNA]</scope>
    <source>
        <strain evidence="4 5">CBS 101986</strain>
    </source>
</reference>
<name>A0A8H5AW59_9AGAR</name>
<sequence length="597" mass="67944">MSASAPPNVLPGFGWPLDYTPKKGDNDFVGPLLPNALNPQSQGAELKLTTLCELMMMQLMNLVTDKPDWHVKVHNEDIVKKWREEATASGPDITPNMLDWCIAELRHLAAQFPDDASQAPPTVVYNGDVVKSDVAVSRELHDALNEAVNKFEEAIPEWQRDWHPGSDDKVWDLVHPSLFPLVYGVSRVLETGQTTLEDAVSLCGQGRVAANPTLNQNKVPPKAYSKKFQWLPCEVDITGQDVKITSYINNLHPAREKVLYGLVEQLITASIPLWQATLAPLLDENYSWENRIDYKTVTYDPDPEFGPDTDGPQWNPDENGEDPNYDDEDDFWEKREEWITETRKVEMPDFPDTFVPPKRPTLPDLRAKYKGLQVIVKFANIMLTPEKPEYNGGTWHVEGQLNEHIVATSLYYYSCSNITTSSLSFRQRFDAEEEFIELYYPQNAHDWLEPIFGCEQDGPGVQEVGSVETREGRLLTFPNILQHRVGPFKLADPTKPGHRKIVALFLVDPNIKVISTAHVPCQRQDWWWEVTQQTAASSTHLGGLPRELQDHVLTDVDFPLSLAEAKKLREELMEERKAFTFENGREFEEQTISLCEH</sequence>
<organism evidence="4 5">
    <name type="scientific">Psilocybe cf. subviscida</name>
    <dbReference type="NCBI Taxonomy" id="2480587"/>
    <lineage>
        <taxon>Eukaryota</taxon>
        <taxon>Fungi</taxon>
        <taxon>Dikarya</taxon>
        <taxon>Basidiomycota</taxon>
        <taxon>Agaricomycotina</taxon>
        <taxon>Agaricomycetes</taxon>
        <taxon>Agaricomycetidae</taxon>
        <taxon>Agaricales</taxon>
        <taxon>Agaricineae</taxon>
        <taxon>Strophariaceae</taxon>
        <taxon>Psilocybe</taxon>
    </lineage>
</organism>
<evidence type="ECO:0000259" key="3">
    <source>
        <dbReference type="Pfam" id="PF21666"/>
    </source>
</evidence>
<comment type="caution">
    <text evidence="4">The sequence shown here is derived from an EMBL/GenBank/DDBJ whole genome shotgun (WGS) entry which is preliminary data.</text>
</comment>
<feature type="domain" description="DUF4246" evidence="3">
    <location>
        <begin position="10"/>
        <end position="85"/>
    </location>
</feature>
<dbReference type="OrthoDB" id="415532at2759"/>
<dbReference type="InterPro" id="IPR049207">
    <property type="entry name" value="DUF4246_N"/>
</dbReference>
<dbReference type="PANTHER" id="PTHR33119">
    <property type="entry name" value="IFI3P"/>
    <property type="match status" value="1"/>
</dbReference>
<dbReference type="Proteomes" id="UP000567179">
    <property type="component" value="Unassembled WGS sequence"/>
</dbReference>
<keyword evidence="5" id="KW-1185">Reference proteome</keyword>
<evidence type="ECO:0000313" key="4">
    <source>
        <dbReference type="EMBL" id="KAF5311821.1"/>
    </source>
</evidence>
<proteinExistence type="predicted"/>
<evidence type="ECO:0000256" key="1">
    <source>
        <dbReference type="SAM" id="MobiDB-lite"/>
    </source>
</evidence>
<dbReference type="PANTHER" id="PTHR33119:SF1">
    <property type="entry name" value="FE2OG DIOXYGENASE DOMAIN-CONTAINING PROTEIN"/>
    <property type="match status" value="1"/>
</dbReference>
<evidence type="ECO:0000259" key="2">
    <source>
        <dbReference type="Pfam" id="PF14033"/>
    </source>
</evidence>
<feature type="compositionally biased region" description="Acidic residues" evidence="1">
    <location>
        <begin position="318"/>
        <end position="328"/>
    </location>
</feature>